<proteinExistence type="predicted"/>
<evidence type="ECO:0000313" key="2">
    <source>
        <dbReference type="Proteomes" id="UP000808337"/>
    </source>
</evidence>
<accession>A0A9D7XNU4</accession>
<dbReference type="Proteomes" id="UP000808337">
    <property type="component" value="Unassembled WGS sequence"/>
</dbReference>
<organism evidence="1 2">
    <name type="scientific">Candidatus Opimibacter skivensis</name>
    <dbReference type="NCBI Taxonomy" id="2982028"/>
    <lineage>
        <taxon>Bacteria</taxon>
        <taxon>Pseudomonadati</taxon>
        <taxon>Bacteroidota</taxon>
        <taxon>Saprospiria</taxon>
        <taxon>Saprospirales</taxon>
        <taxon>Saprospiraceae</taxon>
        <taxon>Candidatus Opimibacter</taxon>
    </lineage>
</organism>
<sequence length="74" mass="8471">MSTITVDIINPKAKKLLQELEVLNLISIRNCGDDGFLEIVKRMRAKAKKNTPTLAEITKEVEKVRSKRYGQTRK</sequence>
<dbReference type="EMBL" id="JADKGY010000006">
    <property type="protein sequence ID" value="MBK9982555.1"/>
    <property type="molecule type" value="Genomic_DNA"/>
</dbReference>
<protein>
    <submittedName>
        <fullName evidence="1">Uncharacterized protein</fullName>
    </submittedName>
</protein>
<comment type="caution">
    <text evidence="1">The sequence shown here is derived from an EMBL/GenBank/DDBJ whole genome shotgun (WGS) entry which is preliminary data.</text>
</comment>
<name>A0A9D7XNU4_9BACT</name>
<reference evidence="1 2" key="1">
    <citation type="submission" date="2020-10" db="EMBL/GenBank/DDBJ databases">
        <title>Connecting structure to function with the recovery of over 1000 high-quality activated sludge metagenome-assembled genomes encoding full-length rRNA genes using long-read sequencing.</title>
        <authorList>
            <person name="Singleton C.M."/>
            <person name="Petriglieri F."/>
            <person name="Kristensen J.M."/>
            <person name="Kirkegaard R.H."/>
            <person name="Michaelsen T.Y."/>
            <person name="Andersen M.H."/>
            <person name="Karst S.M."/>
            <person name="Dueholm M.S."/>
            <person name="Nielsen P.H."/>
            <person name="Albertsen M."/>
        </authorList>
    </citation>
    <scope>NUCLEOTIDE SEQUENCE [LARGE SCALE GENOMIC DNA]</scope>
    <source>
        <strain evidence="1">Ribe_18-Q3-R11-54_MAXAC.273</strain>
    </source>
</reference>
<evidence type="ECO:0000313" key="1">
    <source>
        <dbReference type="EMBL" id="MBK9982555.1"/>
    </source>
</evidence>
<gene>
    <name evidence="1" type="ORF">IPP15_09030</name>
</gene>
<dbReference type="AlphaFoldDB" id="A0A9D7XNU4"/>